<evidence type="ECO:0000256" key="3">
    <source>
        <dbReference type="ARBA" id="ARBA00011913"/>
    </source>
</evidence>
<feature type="binding site" evidence="10">
    <location>
        <position position="118"/>
    </location>
    <ligand>
        <name>Zn(2+)</name>
        <dbReference type="ChEBI" id="CHEBI:29105"/>
        <label>1</label>
    </ligand>
</feature>
<proteinExistence type="inferred from homology"/>
<dbReference type="GO" id="GO:0005737">
    <property type="term" value="C:cytoplasm"/>
    <property type="evidence" value="ECO:0007669"/>
    <property type="project" value="UniProtKB-SubCell"/>
</dbReference>
<dbReference type="GO" id="GO:0046872">
    <property type="term" value="F:metal ion binding"/>
    <property type="evidence" value="ECO:0007669"/>
    <property type="project" value="UniProtKB-KW"/>
</dbReference>
<keyword evidence="5 10" id="KW-0479">Metal-binding</keyword>
<accession>A0A8T1VU04</accession>
<dbReference type="PIRSF" id="PIRSF036696">
    <property type="entry name" value="ACY-1"/>
    <property type="match status" value="1"/>
</dbReference>
<dbReference type="AlphaFoldDB" id="A0A8T1VU04"/>
<comment type="caution">
    <text evidence="12">The sequence shown here is derived from an EMBL/GenBank/DDBJ whole genome shotgun (WGS) entry which is preliminary data.</text>
</comment>
<feature type="binding site" evidence="10">
    <location>
        <position position="181"/>
    </location>
    <ligand>
        <name>Zn(2+)</name>
        <dbReference type="ChEBI" id="CHEBI:29105"/>
        <label>1</label>
    </ligand>
</feature>
<evidence type="ECO:0000256" key="2">
    <source>
        <dbReference type="ARBA" id="ARBA00006247"/>
    </source>
</evidence>
<evidence type="ECO:0000256" key="10">
    <source>
        <dbReference type="PIRSR" id="PIRSR610159-2"/>
    </source>
</evidence>
<evidence type="ECO:0000259" key="11">
    <source>
        <dbReference type="Pfam" id="PF07687"/>
    </source>
</evidence>
<protein>
    <recommendedName>
        <fullName evidence="3">N-acyl-aliphatic-L-amino acid amidohydrolase</fullName>
        <ecNumber evidence="3">3.5.1.14</ecNumber>
    </recommendedName>
    <alternativeName>
        <fullName evidence="8">N-acyl-L-amino-acid amidohydrolase</fullName>
    </alternativeName>
</protein>
<dbReference type="OrthoDB" id="3064516at2759"/>
<gene>
    <name evidence="12" type="primary">ACY1_1</name>
    <name evidence="12" type="ORF">PHYPSEUDO_003566</name>
</gene>
<dbReference type="PROSITE" id="PS00759">
    <property type="entry name" value="ARGE_DAPE_CPG2_2"/>
    <property type="match status" value="1"/>
</dbReference>
<dbReference type="FunFam" id="1.10.150.900:FF:000001">
    <property type="entry name" value="Aminoacylase-1, putative"/>
    <property type="match status" value="1"/>
</dbReference>
<reference evidence="12" key="1">
    <citation type="submission" date="2021-02" db="EMBL/GenBank/DDBJ databases">
        <authorList>
            <person name="Palmer J.M."/>
        </authorList>
    </citation>
    <scope>NUCLEOTIDE SEQUENCE</scope>
    <source>
        <strain evidence="12">SCRP734</strain>
    </source>
</reference>
<name>A0A8T1VU04_9STRA</name>
<organism evidence="12 13">
    <name type="scientific">Phytophthora pseudosyringae</name>
    <dbReference type="NCBI Taxonomy" id="221518"/>
    <lineage>
        <taxon>Eukaryota</taxon>
        <taxon>Sar</taxon>
        <taxon>Stramenopiles</taxon>
        <taxon>Oomycota</taxon>
        <taxon>Peronosporomycetes</taxon>
        <taxon>Peronosporales</taxon>
        <taxon>Peronosporaceae</taxon>
        <taxon>Phytophthora</taxon>
    </lineage>
</organism>
<dbReference type="InterPro" id="IPR001261">
    <property type="entry name" value="ArgE/DapE_CS"/>
</dbReference>
<dbReference type="InterPro" id="IPR052083">
    <property type="entry name" value="Aminoacylase-1_M20A"/>
</dbReference>
<feature type="active site" evidence="9">
    <location>
        <position position="87"/>
    </location>
</feature>
<keyword evidence="7 10" id="KW-0862">Zinc</keyword>
<evidence type="ECO:0000313" key="13">
    <source>
        <dbReference type="Proteomes" id="UP000694044"/>
    </source>
</evidence>
<keyword evidence="6" id="KW-0378">Hydrolase</keyword>
<dbReference type="GO" id="GO:0004046">
    <property type="term" value="F:aminoacylase activity"/>
    <property type="evidence" value="ECO:0007669"/>
    <property type="project" value="UniProtKB-EC"/>
</dbReference>
<dbReference type="EMBL" id="JAGDFM010000174">
    <property type="protein sequence ID" value="KAG7383529.1"/>
    <property type="molecule type" value="Genomic_DNA"/>
</dbReference>
<dbReference type="PANTHER" id="PTHR45892:SF1">
    <property type="entry name" value="AMINOACYLASE-1"/>
    <property type="match status" value="1"/>
</dbReference>
<dbReference type="PANTHER" id="PTHR45892">
    <property type="entry name" value="AMINOACYLASE-1"/>
    <property type="match status" value="1"/>
</dbReference>
<keyword evidence="13" id="KW-1185">Reference proteome</keyword>
<feature type="binding site" evidence="10">
    <location>
        <position position="118"/>
    </location>
    <ligand>
        <name>Zn(2+)</name>
        <dbReference type="ChEBI" id="CHEBI:29105"/>
        <label>2</label>
    </ligand>
</feature>
<dbReference type="NCBIfam" id="TIGR01880">
    <property type="entry name" value="Ac-peptdase-euk"/>
    <property type="match status" value="1"/>
</dbReference>
<feature type="binding site" evidence="10">
    <location>
        <position position="153"/>
    </location>
    <ligand>
        <name>Zn(2+)</name>
        <dbReference type="ChEBI" id="CHEBI:29105"/>
        <label>2</label>
    </ligand>
</feature>
<dbReference type="Pfam" id="PF01546">
    <property type="entry name" value="Peptidase_M20"/>
    <property type="match status" value="1"/>
</dbReference>
<evidence type="ECO:0000313" key="12">
    <source>
        <dbReference type="EMBL" id="KAG7383529.1"/>
    </source>
</evidence>
<sequence length="425" mass="47121">MAWKDPVERFLELLRLRTVSSEGPSGSYNECDVVGGGKCAEWLRGYLEEAGLPVQVFSPVENKPVVLATWEGEDPTLPGIILNSHYDVVPALAEHWQFDPFDAQVLDDGRIYGRGTQDMKSVCIQYVEAVHTLISSGFKPKRNIYLLFVPDEEIGGAGGMGKFLESEQFKSIMPVAFALDEGLANPGDAFTVFYGERSPWWVYVKAEGPTGHGSRFIKNTATMKIVDICNKALAFRGEQEKALGADHGCKHGDMKKKTLGDVTTVNITALQSGVSQDGGRTHALNVIPTEAIAGFDIRVSPAMDMKAMKAKLDEWCATEGVSWEFASWTDPLHEHYVTSLDANNMWWHLFQKACARIGEKLETDIFPAATDSRFLRKVGVPAIGFSPMKQTEILLHEHNESLSKDTFLHGISVYVSVFQDMFAYK</sequence>
<dbReference type="Pfam" id="PF07687">
    <property type="entry name" value="M20_dimer"/>
    <property type="match status" value="1"/>
</dbReference>
<evidence type="ECO:0000256" key="6">
    <source>
        <dbReference type="ARBA" id="ARBA00022801"/>
    </source>
</evidence>
<evidence type="ECO:0000256" key="4">
    <source>
        <dbReference type="ARBA" id="ARBA00022490"/>
    </source>
</evidence>
<keyword evidence="4" id="KW-0963">Cytoplasm</keyword>
<dbReference type="FunFam" id="3.30.70.360:FF:000021">
    <property type="entry name" value="ACY1-like metalloprotease"/>
    <property type="match status" value="1"/>
</dbReference>
<evidence type="ECO:0000256" key="1">
    <source>
        <dbReference type="ARBA" id="ARBA00004496"/>
    </source>
</evidence>
<comment type="cofactor">
    <cofactor evidence="10">
        <name>Zn(2+)</name>
        <dbReference type="ChEBI" id="CHEBI:29105"/>
    </cofactor>
    <text evidence="10">Binds 2 Zn(2+) ions per subunit.</text>
</comment>
<comment type="subcellular location">
    <subcellularLocation>
        <location evidence="1">Cytoplasm</location>
    </subcellularLocation>
</comment>
<dbReference type="InterPro" id="IPR010159">
    <property type="entry name" value="N-acyl_aa_amidohydrolase"/>
</dbReference>
<dbReference type="InterPro" id="IPR011650">
    <property type="entry name" value="Peptidase_M20_dimer"/>
</dbReference>
<comment type="similarity">
    <text evidence="2">Belongs to the peptidase M20A family.</text>
</comment>
<dbReference type="GO" id="GO:0006520">
    <property type="term" value="P:amino acid metabolic process"/>
    <property type="evidence" value="ECO:0007669"/>
    <property type="project" value="InterPro"/>
</dbReference>
<evidence type="ECO:0000256" key="9">
    <source>
        <dbReference type="PIRSR" id="PIRSR610159-1"/>
    </source>
</evidence>
<dbReference type="InterPro" id="IPR002933">
    <property type="entry name" value="Peptidase_M20"/>
</dbReference>
<evidence type="ECO:0000256" key="7">
    <source>
        <dbReference type="ARBA" id="ARBA00022833"/>
    </source>
</evidence>
<dbReference type="Proteomes" id="UP000694044">
    <property type="component" value="Unassembled WGS sequence"/>
</dbReference>
<evidence type="ECO:0000256" key="8">
    <source>
        <dbReference type="ARBA" id="ARBA00029656"/>
    </source>
</evidence>
<feature type="binding site" evidence="10">
    <location>
        <position position="396"/>
    </location>
    <ligand>
        <name>Zn(2+)</name>
        <dbReference type="ChEBI" id="CHEBI:29105"/>
        <label>2</label>
    </ligand>
</feature>
<feature type="active site" description="Proton acceptor" evidence="9">
    <location>
        <position position="152"/>
    </location>
</feature>
<evidence type="ECO:0000256" key="5">
    <source>
        <dbReference type="ARBA" id="ARBA00022723"/>
    </source>
</evidence>
<feature type="domain" description="Peptidase M20 dimerisation" evidence="11">
    <location>
        <begin position="194"/>
        <end position="323"/>
    </location>
</feature>
<feature type="binding site" evidence="10">
    <location>
        <position position="85"/>
    </location>
    <ligand>
        <name>Zn(2+)</name>
        <dbReference type="ChEBI" id="CHEBI:29105"/>
        <label>1</label>
    </ligand>
</feature>
<dbReference type="EC" id="3.5.1.14" evidence="3"/>